<protein>
    <submittedName>
        <fullName evidence="3">Sugar lactone lactonase YvrE</fullName>
    </submittedName>
</protein>
<dbReference type="EMBL" id="FNON01000010">
    <property type="protein sequence ID" value="SDZ18517.1"/>
    <property type="molecule type" value="Genomic_DNA"/>
</dbReference>
<dbReference type="SUPFAM" id="SSF63829">
    <property type="entry name" value="Calcium-dependent phosphotriesterase"/>
    <property type="match status" value="1"/>
</dbReference>
<accession>A0A1H3QYL3</accession>
<dbReference type="InterPro" id="IPR013658">
    <property type="entry name" value="SGL"/>
</dbReference>
<evidence type="ECO:0000259" key="2">
    <source>
        <dbReference type="Pfam" id="PF08450"/>
    </source>
</evidence>
<keyword evidence="1" id="KW-0732">Signal</keyword>
<dbReference type="Proteomes" id="UP000199515">
    <property type="component" value="Unassembled WGS sequence"/>
</dbReference>
<feature type="domain" description="SMP-30/Gluconolactonase/LRE-like region" evidence="2">
    <location>
        <begin position="67"/>
        <end position="282"/>
    </location>
</feature>
<organism evidence="3 4">
    <name type="scientific">Amycolatopsis xylanica</name>
    <dbReference type="NCBI Taxonomy" id="589385"/>
    <lineage>
        <taxon>Bacteria</taxon>
        <taxon>Bacillati</taxon>
        <taxon>Actinomycetota</taxon>
        <taxon>Actinomycetes</taxon>
        <taxon>Pseudonocardiales</taxon>
        <taxon>Pseudonocardiaceae</taxon>
        <taxon>Amycolatopsis</taxon>
    </lineage>
</organism>
<proteinExistence type="predicted"/>
<dbReference type="AlphaFoldDB" id="A0A1H3QYL3"/>
<keyword evidence="4" id="KW-1185">Reference proteome</keyword>
<evidence type="ECO:0000256" key="1">
    <source>
        <dbReference type="SAM" id="SignalP"/>
    </source>
</evidence>
<evidence type="ECO:0000313" key="4">
    <source>
        <dbReference type="Proteomes" id="UP000199515"/>
    </source>
</evidence>
<feature type="signal peptide" evidence="1">
    <location>
        <begin position="1"/>
        <end position="27"/>
    </location>
</feature>
<dbReference type="OrthoDB" id="4380790at2"/>
<dbReference type="STRING" id="589385.SAMN05421504_110164"/>
<reference evidence="3 4" key="1">
    <citation type="submission" date="2016-10" db="EMBL/GenBank/DDBJ databases">
        <authorList>
            <person name="de Groot N.N."/>
        </authorList>
    </citation>
    <scope>NUCLEOTIDE SEQUENCE [LARGE SCALE GENOMIC DNA]</scope>
    <source>
        <strain evidence="3 4">CPCC 202699</strain>
    </source>
</reference>
<dbReference type="Gene3D" id="2.120.10.30">
    <property type="entry name" value="TolB, C-terminal domain"/>
    <property type="match status" value="1"/>
</dbReference>
<name>A0A1H3QYL3_9PSEU</name>
<evidence type="ECO:0000313" key="3">
    <source>
        <dbReference type="EMBL" id="SDZ18517.1"/>
    </source>
</evidence>
<feature type="chain" id="PRO_5011604331" evidence="1">
    <location>
        <begin position="28"/>
        <end position="315"/>
    </location>
</feature>
<dbReference type="Pfam" id="PF08450">
    <property type="entry name" value="SGL"/>
    <property type="match status" value="1"/>
</dbReference>
<gene>
    <name evidence="3" type="ORF">SAMN05421504_110164</name>
</gene>
<dbReference type="InterPro" id="IPR011042">
    <property type="entry name" value="6-blade_b-propeller_TolB-like"/>
</dbReference>
<sequence>MPAHPWFSRAVLLASVAALTVTTPAVAAPSEVTFTVGTRPESVTKGFDGKVFVTIQGAPELGKNDGEVRTLDPKTGAVAPFATGLDNPRGIAFTGKYLVVADTTTVWTIDKNGVKKVLATPASFPKAIEFLNDVSAEAGGGAVYVSEMGGRGFMRDPNGYLWPVDSPEGAAIPSFARIYRIPLEGKITEVVKPSRKTLVLNGVTASRKPGRLLMVDMFYGNVVESDLENDRKKIIATGFRGADGVAQARDGSIYVSSFDNGMVWKMDRDGENVQVLLSGVGRSTTADFLLDERANSLLVPDTLHGTVHVVPASLT</sequence>